<evidence type="ECO:0000256" key="8">
    <source>
        <dbReference type="ARBA" id="ARBA00023136"/>
    </source>
</evidence>
<dbReference type="GO" id="GO:0005524">
    <property type="term" value="F:ATP binding"/>
    <property type="evidence" value="ECO:0007669"/>
    <property type="project" value="UniProtKB-KW"/>
</dbReference>
<dbReference type="PROSITE" id="PS00211">
    <property type="entry name" value="ABC_TRANSPORTER_1"/>
    <property type="match status" value="1"/>
</dbReference>
<dbReference type="RefSeq" id="WP_202688416.1">
    <property type="nucleotide sequence ID" value="NZ_JAESVN010000003.1"/>
</dbReference>
<gene>
    <name evidence="11" type="ORF">JL811_09785</name>
</gene>
<reference evidence="11" key="1">
    <citation type="submission" date="2021-01" db="EMBL/GenBank/DDBJ databases">
        <title>Tabrizicola alba sp. nov. a motile alkaliphilic bacterium isolated from a soda lake.</title>
        <authorList>
            <person name="Szuroczki S."/>
            <person name="Abbaszade G."/>
            <person name="Schumann P."/>
            <person name="Toth E."/>
        </authorList>
    </citation>
    <scope>NUCLEOTIDE SEQUENCE</scope>
    <source>
        <strain evidence="11">DMG-N-6</strain>
    </source>
</reference>
<proteinExistence type="predicted"/>
<keyword evidence="12" id="KW-1185">Reference proteome</keyword>
<organism evidence="11 12">
    <name type="scientific">Szabonella alba</name>
    <dbReference type="NCBI Taxonomy" id="2804194"/>
    <lineage>
        <taxon>Bacteria</taxon>
        <taxon>Pseudomonadati</taxon>
        <taxon>Pseudomonadota</taxon>
        <taxon>Alphaproteobacteria</taxon>
        <taxon>Rhodobacterales</taxon>
        <taxon>Paracoccaceae</taxon>
        <taxon>Szabonella</taxon>
    </lineage>
</organism>
<dbReference type="InterPro" id="IPR017871">
    <property type="entry name" value="ABC_transporter-like_CS"/>
</dbReference>
<evidence type="ECO:0000256" key="5">
    <source>
        <dbReference type="ARBA" id="ARBA00022840"/>
    </source>
</evidence>
<name>A0A8K0VAP7_9RHOB</name>
<keyword evidence="7" id="KW-0406">Ion transport</keyword>
<dbReference type="GO" id="GO:0016020">
    <property type="term" value="C:membrane"/>
    <property type="evidence" value="ECO:0007669"/>
    <property type="project" value="InterPro"/>
</dbReference>
<keyword evidence="4" id="KW-0547">Nucleotide-binding</keyword>
<dbReference type="AlphaFoldDB" id="A0A8K0VAP7"/>
<dbReference type="GO" id="GO:0015408">
    <property type="term" value="F:ABC-type ferric iron transporter activity"/>
    <property type="evidence" value="ECO:0007669"/>
    <property type="project" value="InterPro"/>
</dbReference>
<sequence length="354" mass="37427">MGVEALALQGLSIRLGGANILEDLSLDVQAGSFTCLLGPSGCGKTTLLRAIAGFAPPSSGDIRIGARSIAALPPEKRETAMVFQSYALWPHMTVAGNLTYPLKLRGIARAEREARAERILELLDLPGFGPRRVTSLSGGQRQRVALGRALIVDPPILLLDEPLSNLDAAIRRNLRGELRRLQQKLGITTIMVTHDQEEALSMADTIVLMRAGRIVQVAPPEELYSRPADLEAGRFLGVDNLLAGRPEDPVAAATIGFRSGDARLAGAPGTGALNRRGRVLDCAYAGGGYHLQIAAGDEVIAAVSGLPVALQTEVCVTVPAAALMGFGTDHRLLPRETRPDSGATARPSPELLSH</sequence>
<dbReference type="GO" id="GO:0015697">
    <property type="term" value="P:quaternary ammonium group transport"/>
    <property type="evidence" value="ECO:0007669"/>
    <property type="project" value="UniProtKB-ARBA"/>
</dbReference>
<evidence type="ECO:0000256" key="3">
    <source>
        <dbReference type="ARBA" id="ARBA00022496"/>
    </source>
</evidence>
<dbReference type="PROSITE" id="PS50893">
    <property type="entry name" value="ABC_TRANSPORTER_2"/>
    <property type="match status" value="1"/>
</dbReference>
<dbReference type="SUPFAM" id="SSF52540">
    <property type="entry name" value="P-loop containing nucleoside triphosphate hydrolases"/>
    <property type="match status" value="1"/>
</dbReference>
<feature type="region of interest" description="Disordered" evidence="9">
    <location>
        <begin position="331"/>
        <end position="354"/>
    </location>
</feature>
<evidence type="ECO:0000259" key="10">
    <source>
        <dbReference type="PROSITE" id="PS50893"/>
    </source>
</evidence>
<protein>
    <submittedName>
        <fullName evidence="11">ABC transporter ATP-binding protein</fullName>
    </submittedName>
</protein>
<evidence type="ECO:0000256" key="9">
    <source>
        <dbReference type="SAM" id="MobiDB-lite"/>
    </source>
</evidence>
<keyword evidence="6" id="KW-0408">Iron</keyword>
<dbReference type="PANTHER" id="PTHR42781">
    <property type="entry name" value="SPERMIDINE/PUTRESCINE IMPORT ATP-BINDING PROTEIN POTA"/>
    <property type="match status" value="1"/>
</dbReference>
<dbReference type="PANTHER" id="PTHR42781:SF4">
    <property type="entry name" value="SPERMIDINE_PUTRESCINE IMPORT ATP-BINDING PROTEIN POTA"/>
    <property type="match status" value="1"/>
</dbReference>
<evidence type="ECO:0000313" key="11">
    <source>
        <dbReference type="EMBL" id="MBL4917511.1"/>
    </source>
</evidence>
<evidence type="ECO:0000313" key="12">
    <source>
        <dbReference type="Proteomes" id="UP000648908"/>
    </source>
</evidence>
<dbReference type="GO" id="GO:0016887">
    <property type="term" value="F:ATP hydrolysis activity"/>
    <property type="evidence" value="ECO:0007669"/>
    <property type="project" value="InterPro"/>
</dbReference>
<dbReference type="Gene3D" id="3.40.50.300">
    <property type="entry name" value="P-loop containing nucleotide triphosphate hydrolases"/>
    <property type="match status" value="1"/>
</dbReference>
<dbReference type="InterPro" id="IPR027417">
    <property type="entry name" value="P-loop_NTPase"/>
</dbReference>
<dbReference type="CDD" id="cd03259">
    <property type="entry name" value="ABC_Carb_Solutes_like"/>
    <property type="match status" value="1"/>
</dbReference>
<dbReference type="InterPro" id="IPR003593">
    <property type="entry name" value="AAA+_ATPase"/>
</dbReference>
<dbReference type="Proteomes" id="UP000648908">
    <property type="component" value="Unassembled WGS sequence"/>
</dbReference>
<evidence type="ECO:0000256" key="7">
    <source>
        <dbReference type="ARBA" id="ARBA00023065"/>
    </source>
</evidence>
<keyword evidence="8" id="KW-0472">Membrane</keyword>
<evidence type="ECO:0000256" key="1">
    <source>
        <dbReference type="ARBA" id="ARBA00022448"/>
    </source>
</evidence>
<evidence type="ECO:0000256" key="2">
    <source>
        <dbReference type="ARBA" id="ARBA00022475"/>
    </source>
</evidence>
<dbReference type="FunFam" id="3.40.50.300:FF:000425">
    <property type="entry name" value="Probable ABC transporter, ATP-binding subunit"/>
    <property type="match status" value="1"/>
</dbReference>
<dbReference type="InterPro" id="IPR050093">
    <property type="entry name" value="ABC_SmlMolc_Importer"/>
</dbReference>
<feature type="domain" description="ABC transporter" evidence="10">
    <location>
        <begin position="6"/>
        <end position="236"/>
    </location>
</feature>
<accession>A0A8K0VAP7</accession>
<keyword evidence="3" id="KW-0410">Iron transport</keyword>
<evidence type="ECO:0000256" key="4">
    <source>
        <dbReference type="ARBA" id="ARBA00022741"/>
    </source>
</evidence>
<dbReference type="InterPro" id="IPR015853">
    <property type="entry name" value="ABC_transpr_FbpC"/>
</dbReference>
<dbReference type="SMART" id="SM00382">
    <property type="entry name" value="AAA"/>
    <property type="match status" value="1"/>
</dbReference>
<keyword evidence="5 11" id="KW-0067">ATP-binding</keyword>
<keyword evidence="1" id="KW-0813">Transport</keyword>
<dbReference type="EMBL" id="JAESVN010000003">
    <property type="protein sequence ID" value="MBL4917511.1"/>
    <property type="molecule type" value="Genomic_DNA"/>
</dbReference>
<comment type="caution">
    <text evidence="11">The sequence shown here is derived from an EMBL/GenBank/DDBJ whole genome shotgun (WGS) entry which is preliminary data.</text>
</comment>
<keyword evidence="2" id="KW-1003">Cell membrane</keyword>
<dbReference type="Pfam" id="PF00005">
    <property type="entry name" value="ABC_tran"/>
    <property type="match status" value="1"/>
</dbReference>
<dbReference type="InterPro" id="IPR003439">
    <property type="entry name" value="ABC_transporter-like_ATP-bd"/>
</dbReference>
<evidence type="ECO:0000256" key="6">
    <source>
        <dbReference type="ARBA" id="ARBA00023004"/>
    </source>
</evidence>